<feature type="region of interest" description="Disordered" evidence="1">
    <location>
        <begin position="346"/>
        <end position="389"/>
    </location>
</feature>
<dbReference type="PANTHER" id="PTHR46411">
    <property type="entry name" value="FAMILY ATPASE, PUTATIVE-RELATED"/>
    <property type="match status" value="1"/>
</dbReference>
<dbReference type="InterPro" id="IPR003593">
    <property type="entry name" value="AAA+_ATPase"/>
</dbReference>
<dbReference type="PANTHER" id="PTHR46411:SF3">
    <property type="entry name" value="AAA+ ATPASE DOMAIN-CONTAINING PROTEIN"/>
    <property type="match status" value="1"/>
</dbReference>
<dbReference type="Gene3D" id="3.40.50.300">
    <property type="entry name" value="P-loop containing nucleotide triphosphate hydrolases"/>
    <property type="match status" value="1"/>
</dbReference>
<dbReference type="GO" id="GO:0016887">
    <property type="term" value="F:ATP hydrolysis activity"/>
    <property type="evidence" value="ECO:0007669"/>
    <property type="project" value="InterPro"/>
</dbReference>
<keyword evidence="3" id="KW-0378">Hydrolase</keyword>
<evidence type="ECO:0000313" key="4">
    <source>
        <dbReference type="Proteomes" id="UP000714275"/>
    </source>
</evidence>
<dbReference type="OrthoDB" id="10042665at2759"/>
<name>A0A9P6ZUJ4_9AGAM</name>
<dbReference type="SMART" id="SM00382">
    <property type="entry name" value="AAA"/>
    <property type="match status" value="1"/>
</dbReference>
<feature type="region of interest" description="Disordered" evidence="1">
    <location>
        <begin position="1"/>
        <end position="22"/>
    </location>
</feature>
<dbReference type="InterPro" id="IPR027417">
    <property type="entry name" value="P-loop_NTPase"/>
</dbReference>
<dbReference type="InterPro" id="IPR054289">
    <property type="entry name" value="DUF7025"/>
</dbReference>
<accession>A0A9P6ZUJ4</accession>
<dbReference type="EMBL" id="JABBWD010000024">
    <property type="protein sequence ID" value="KAG1776766.1"/>
    <property type="molecule type" value="Genomic_DNA"/>
</dbReference>
<dbReference type="Pfam" id="PF22942">
    <property type="entry name" value="DUF7025"/>
    <property type="match status" value="1"/>
</dbReference>
<evidence type="ECO:0000259" key="2">
    <source>
        <dbReference type="SMART" id="SM00382"/>
    </source>
</evidence>
<protein>
    <submittedName>
        <fullName evidence="3">P-loop containing nucleoside triphosphate hydrolase protein</fullName>
    </submittedName>
</protein>
<evidence type="ECO:0000256" key="1">
    <source>
        <dbReference type="SAM" id="MobiDB-lite"/>
    </source>
</evidence>
<gene>
    <name evidence="3" type="ORF">EV702DRAFT_311555</name>
</gene>
<sequence length="710" mass="80447">MQPNEPVIPGALAENVTERPLLEKTEEAEHHYLRRWQIWSKENNPTKRTPAQGWDDPSQGWGAPPVQYDWQPYDPSSVQPAPPREDIDNYFYLNVRYTNRDAEPDVVFSHFSSTLIDFLRMAIGDEFFEPNPDSPLTHFVFKLDELKAHLSDARSALSNLSGEELKIKAHDLGRLDSLTPQKTAQDAQQYLEDLVNHLDVLIPLVEKEFEPISKRLELELSYGHISFNLLMYYFKKGGKYYYEFLGDRLAFVLNDTSKDSSFGILNLNGRGMMWDGHGYVHENRGVDILRYPGTKALSDLQCKVMQDDVHNELTERGRLYAAVSGVHFKSCDGRRVVIDQNGYCGRESESPRDYDAYVPPHSNRYRVTSPPAPGYGDSRPGSPYSGENSRQEFLEFPEDQLYLLPVTVHGFDVRRKSWETFDVRKLEEIHFDEHAWDHLVLNKATKALVKGLVNVTKTTNTSREVFSDVITGKGGGLIALLHGPPGTGKTLTAEAVAEHLKRPLYVLSSLELSTTPATLETKLGDILRLATTWDAVVLIDEADVFLEQRSLHELERNALVSVALRVLEYHRGVLFLTTNRIQAFDEAFLSRFSIAVKYPELDVDARLTIWRKFFELAGCELWGGSGQPGDGRQSPDEFVKLEGQEPQCYVSLADLKELAAKPFNGRTIKNLVRTAQALAMSSDEPLSLEHVKVVVEAQEKFLTEFAKIKL</sequence>
<feature type="compositionally biased region" description="Basic and acidic residues" evidence="1">
    <location>
        <begin position="346"/>
        <end position="355"/>
    </location>
</feature>
<comment type="caution">
    <text evidence="3">The sequence shown here is derived from an EMBL/GenBank/DDBJ whole genome shotgun (WGS) entry which is preliminary data.</text>
</comment>
<dbReference type="Pfam" id="PF00004">
    <property type="entry name" value="AAA"/>
    <property type="match status" value="1"/>
</dbReference>
<organism evidence="3 4">
    <name type="scientific">Suillus placidus</name>
    <dbReference type="NCBI Taxonomy" id="48579"/>
    <lineage>
        <taxon>Eukaryota</taxon>
        <taxon>Fungi</taxon>
        <taxon>Dikarya</taxon>
        <taxon>Basidiomycota</taxon>
        <taxon>Agaricomycotina</taxon>
        <taxon>Agaricomycetes</taxon>
        <taxon>Agaricomycetidae</taxon>
        <taxon>Boletales</taxon>
        <taxon>Suillineae</taxon>
        <taxon>Suillaceae</taxon>
        <taxon>Suillus</taxon>
    </lineage>
</organism>
<dbReference type="Proteomes" id="UP000714275">
    <property type="component" value="Unassembled WGS sequence"/>
</dbReference>
<feature type="domain" description="AAA+ ATPase" evidence="2">
    <location>
        <begin position="475"/>
        <end position="600"/>
    </location>
</feature>
<evidence type="ECO:0000313" key="3">
    <source>
        <dbReference type="EMBL" id="KAG1776766.1"/>
    </source>
</evidence>
<dbReference type="InterPro" id="IPR003959">
    <property type="entry name" value="ATPase_AAA_core"/>
</dbReference>
<dbReference type="CDD" id="cd19481">
    <property type="entry name" value="RecA-like_protease"/>
    <property type="match status" value="1"/>
</dbReference>
<proteinExistence type="predicted"/>
<keyword evidence="4" id="KW-1185">Reference proteome</keyword>
<dbReference type="AlphaFoldDB" id="A0A9P6ZUJ4"/>
<dbReference type="SUPFAM" id="SSF52540">
    <property type="entry name" value="P-loop containing nucleoside triphosphate hydrolases"/>
    <property type="match status" value="1"/>
</dbReference>
<reference evidence="3" key="1">
    <citation type="journal article" date="2020" name="New Phytol.">
        <title>Comparative genomics reveals dynamic genome evolution in host specialist ectomycorrhizal fungi.</title>
        <authorList>
            <person name="Lofgren L.A."/>
            <person name="Nguyen N.H."/>
            <person name="Vilgalys R."/>
            <person name="Ruytinx J."/>
            <person name="Liao H.L."/>
            <person name="Branco S."/>
            <person name="Kuo A."/>
            <person name="LaButti K."/>
            <person name="Lipzen A."/>
            <person name="Andreopoulos W."/>
            <person name="Pangilinan J."/>
            <person name="Riley R."/>
            <person name="Hundley H."/>
            <person name="Na H."/>
            <person name="Barry K."/>
            <person name="Grigoriev I.V."/>
            <person name="Stajich J.E."/>
            <person name="Kennedy P.G."/>
        </authorList>
    </citation>
    <scope>NUCLEOTIDE SEQUENCE</scope>
    <source>
        <strain evidence="3">DOB743</strain>
    </source>
</reference>
<dbReference type="GO" id="GO:0005524">
    <property type="term" value="F:ATP binding"/>
    <property type="evidence" value="ECO:0007669"/>
    <property type="project" value="InterPro"/>
</dbReference>